<gene>
    <name evidence="1" type="ORF">CJ030_MR7G000024</name>
</gene>
<comment type="caution">
    <text evidence="1">The sequence shown here is derived from an EMBL/GenBank/DDBJ whole genome shotgun (WGS) entry which is preliminary data.</text>
</comment>
<name>A0A6A1V5J9_9ROSI</name>
<protein>
    <submittedName>
        <fullName evidence="1">Uncharacterized protein</fullName>
    </submittedName>
</protein>
<organism evidence="1 2">
    <name type="scientific">Morella rubra</name>
    <name type="common">Chinese bayberry</name>
    <dbReference type="NCBI Taxonomy" id="262757"/>
    <lineage>
        <taxon>Eukaryota</taxon>
        <taxon>Viridiplantae</taxon>
        <taxon>Streptophyta</taxon>
        <taxon>Embryophyta</taxon>
        <taxon>Tracheophyta</taxon>
        <taxon>Spermatophyta</taxon>
        <taxon>Magnoliopsida</taxon>
        <taxon>eudicotyledons</taxon>
        <taxon>Gunneridae</taxon>
        <taxon>Pentapetalae</taxon>
        <taxon>rosids</taxon>
        <taxon>fabids</taxon>
        <taxon>Fagales</taxon>
        <taxon>Myricaceae</taxon>
        <taxon>Morella</taxon>
    </lineage>
</organism>
<evidence type="ECO:0000313" key="1">
    <source>
        <dbReference type="EMBL" id="KAB1206520.1"/>
    </source>
</evidence>
<dbReference type="EMBL" id="RXIC02000025">
    <property type="protein sequence ID" value="KAB1206520.1"/>
    <property type="molecule type" value="Genomic_DNA"/>
</dbReference>
<dbReference type="Proteomes" id="UP000516437">
    <property type="component" value="Chromosome 7"/>
</dbReference>
<dbReference type="OrthoDB" id="1750920at2759"/>
<dbReference type="AlphaFoldDB" id="A0A6A1V5J9"/>
<evidence type="ECO:0000313" key="2">
    <source>
        <dbReference type="Proteomes" id="UP000516437"/>
    </source>
</evidence>
<proteinExistence type="predicted"/>
<sequence length="234" mass="26635">MVDVGASSGSVTKAGKVPKRDAGYWGTSKMKQRDLVSFHTAYHFPPEARSCFVYDRETPYSQGGTGEICFFKTPLKLGVGFPFRLSIHQILRALRLSPMQIVPNGWRVLLGCTVLWPMHLGQEFQLTLREFLWFYAPTSSSHGDKFWYFYPRLQRASLVAHSPDNNKGWHELFSLCLVLGGSIFLGKPIKPTLLCVWNLALFPNPLREKFCNTPTFRFLSMLNFAFDTLSFALP</sequence>
<reference evidence="1 2" key="1">
    <citation type="journal article" date="2019" name="Plant Biotechnol. J.">
        <title>The red bayberry genome and genetic basis of sex determination.</title>
        <authorList>
            <person name="Jia H.M."/>
            <person name="Jia H.J."/>
            <person name="Cai Q.L."/>
            <person name="Wang Y."/>
            <person name="Zhao H.B."/>
            <person name="Yang W.F."/>
            <person name="Wang G.Y."/>
            <person name="Li Y.H."/>
            <person name="Zhan D.L."/>
            <person name="Shen Y.T."/>
            <person name="Niu Q.F."/>
            <person name="Chang L."/>
            <person name="Qiu J."/>
            <person name="Zhao L."/>
            <person name="Xie H.B."/>
            <person name="Fu W.Y."/>
            <person name="Jin J."/>
            <person name="Li X.W."/>
            <person name="Jiao Y."/>
            <person name="Zhou C.C."/>
            <person name="Tu T."/>
            <person name="Chai C.Y."/>
            <person name="Gao J.L."/>
            <person name="Fan L.J."/>
            <person name="van de Weg E."/>
            <person name="Wang J.Y."/>
            <person name="Gao Z.S."/>
        </authorList>
    </citation>
    <scope>NUCLEOTIDE SEQUENCE [LARGE SCALE GENOMIC DNA]</scope>
    <source>
        <tissue evidence="1">Leaves</tissue>
    </source>
</reference>
<keyword evidence="2" id="KW-1185">Reference proteome</keyword>
<accession>A0A6A1V5J9</accession>